<evidence type="ECO:0000259" key="16">
    <source>
        <dbReference type="SMART" id="SM00065"/>
    </source>
</evidence>
<dbReference type="EMBL" id="SUMC01000008">
    <property type="protein sequence ID" value="TKA11554.1"/>
    <property type="molecule type" value="Genomic_DNA"/>
</dbReference>
<dbReference type="InterPro" id="IPR003594">
    <property type="entry name" value="HATPase_dom"/>
</dbReference>
<keyword evidence="9" id="KW-0460">Magnesium</keyword>
<evidence type="ECO:0000256" key="11">
    <source>
        <dbReference type="ARBA" id="ARBA00023211"/>
    </source>
</evidence>
<keyword evidence="10" id="KW-0904">Protein phosphatase</keyword>
<dbReference type="GO" id="GO:0004722">
    <property type="term" value="F:protein serine/threonine phosphatase activity"/>
    <property type="evidence" value="ECO:0007669"/>
    <property type="project" value="UniProtKB-EC"/>
</dbReference>
<dbReference type="SMART" id="SM00331">
    <property type="entry name" value="PP2C_SIG"/>
    <property type="match status" value="1"/>
</dbReference>
<evidence type="ECO:0000256" key="4">
    <source>
        <dbReference type="ARBA" id="ARBA00022723"/>
    </source>
</evidence>
<sequence>MRTEDVLAAVDTGIWRWTNDDDVYLDAETARLLGVGDKAVTVHIGVVRAHYHASDYVEMLAAVAVAIAEGTVAETLMRVVGPEGDVVRHVMMRTWATPRKDGWPAEMVGTLHEVRTGASDETTASGQGDWRRAREAFLLDAGRALAEANNTAQILRVAARLSMPGFSPDGLAVFGVDGDRLSVIGHHGHTPGDEYPFMEMPLKTDYPAAEVVRTGHAVYLPTPEAYEERYPATWPLAKVFGRQSWAFLPLIVSGRTIGAWLAAFRHPVAFTPDERSVLTTIARMLAQALSRARLQESERELSDVMRRTMLPIEEPRIKGMSVAARYVPTGGGLQVGGDWYDVIDLPSGRTAMVIGDVQGHDLRAAGLMGQLRIALRAYASEGHGPDAVLSRTSRFLAGLSEDRFATCLYMEVDPATGTLDIARAGHPDPIIRLTDGTTLPRLTPGGLPLGIDPDSDYPITRLVLEPGETLLLCTDGLIETGGHDLETGFKRLNAVLSTGQADDSLEALADTLVNAVQGPLSHRTTGSLSDRREDDIALMLLRRGPHLAGDEVHERRTVLTIAQTDPAQIRGARQEVKALMHDWSDPDQTDAAALLVSELVTNVLVHTDEDAVLTACLLGTPGNRRLRVDVGDRNDDMPHPRTPGELASSGRGLLLIQQLSDAWGVNPHGDGKAIWFELHESPPAR</sequence>
<evidence type="ECO:0000313" key="18">
    <source>
        <dbReference type="EMBL" id="TKA11554.1"/>
    </source>
</evidence>
<dbReference type="InterPro" id="IPR003018">
    <property type="entry name" value="GAF"/>
</dbReference>
<dbReference type="GO" id="GO:0005524">
    <property type="term" value="F:ATP binding"/>
    <property type="evidence" value="ECO:0007669"/>
    <property type="project" value="UniProtKB-KW"/>
</dbReference>
<feature type="domain" description="PPM-type phosphatase" evidence="17">
    <location>
        <begin position="317"/>
        <end position="543"/>
    </location>
</feature>
<dbReference type="GO" id="GO:0016301">
    <property type="term" value="F:kinase activity"/>
    <property type="evidence" value="ECO:0007669"/>
    <property type="project" value="UniProtKB-KW"/>
</dbReference>
<dbReference type="PANTHER" id="PTHR43156">
    <property type="entry name" value="STAGE II SPORULATION PROTEIN E-RELATED"/>
    <property type="match status" value="1"/>
</dbReference>
<dbReference type="Pfam" id="PF13185">
    <property type="entry name" value="GAF_2"/>
    <property type="match status" value="1"/>
</dbReference>
<keyword evidence="8" id="KW-0067">ATP-binding</keyword>
<keyword evidence="6" id="KW-0418">Kinase</keyword>
<dbReference type="Gene3D" id="3.30.450.20">
    <property type="entry name" value="PAS domain"/>
    <property type="match status" value="1"/>
</dbReference>
<dbReference type="InterPro" id="IPR036890">
    <property type="entry name" value="HATPase_C_sf"/>
</dbReference>
<gene>
    <name evidence="18" type="ORF">FCI23_12110</name>
</gene>
<keyword evidence="4" id="KW-0479">Metal-binding</keyword>
<organism evidence="18 19">
    <name type="scientific">Actinacidiphila oryziradicis</name>
    <dbReference type="NCBI Taxonomy" id="2571141"/>
    <lineage>
        <taxon>Bacteria</taxon>
        <taxon>Bacillati</taxon>
        <taxon>Actinomycetota</taxon>
        <taxon>Actinomycetes</taxon>
        <taxon>Kitasatosporales</taxon>
        <taxon>Streptomycetaceae</taxon>
        <taxon>Actinacidiphila</taxon>
    </lineage>
</organism>
<keyword evidence="3" id="KW-0808">Transferase</keyword>
<comment type="catalytic activity">
    <reaction evidence="12">
        <text>O-phospho-L-seryl-[protein] + H2O = L-seryl-[protein] + phosphate</text>
        <dbReference type="Rhea" id="RHEA:20629"/>
        <dbReference type="Rhea" id="RHEA-COMP:9863"/>
        <dbReference type="Rhea" id="RHEA-COMP:11604"/>
        <dbReference type="ChEBI" id="CHEBI:15377"/>
        <dbReference type="ChEBI" id="CHEBI:29999"/>
        <dbReference type="ChEBI" id="CHEBI:43474"/>
        <dbReference type="ChEBI" id="CHEBI:83421"/>
        <dbReference type="EC" id="3.1.3.16"/>
    </reaction>
</comment>
<keyword evidence="2" id="KW-0597">Phosphoprotein</keyword>
<dbReference type="RefSeq" id="WP_136723505.1">
    <property type="nucleotide sequence ID" value="NZ_SUMC01000008.1"/>
</dbReference>
<dbReference type="CDD" id="cd16936">
    <property type="entry name" value="HATPase_RsbW-like"/>
    <property type="match status" value="1"/>
</dbReference>
<evidence type="ECO:0000256" key="13">
    <source>
        <dbReference type="ARBA" id="ARBA00056274"/>
    </source>
</evidence>
<evidence type="ECO:0000256" key="6">
    <source>
        <dbReference type="ARBA" id="ARBA00022777"/>
    </source>
</evidence>
<comment type="caution">
    <text evidence="18">The sequence shown here is derived from an EMBL/GenBank/DDBJ whole genome shotgun (WGS) entry which is preliminary data.</text>
</comment>
<keyword evidence="19" id="KW-1185">Reference proteome</keyword>
<dbReference type="PANTHER" id="PTHR43156:SF2">
    <property type="entry name" value="STAGE II SPORULATION PROTEIN E"/>
    <property type="match status" value="1"/>
</dbReference>
<evidence type="ECO:0000256" key="8">
    <source>
        <dbReference type="ARBA" id="ARBA00022840"/>
    </source>
</evidence>
<keyword evidence="5" id="KW-0547">Nucleotide-binding</keyword>
<dbReference type="SUPFAM" id="SSF81606">
    <property type="entry name" value="PP2C-like"/>
    <property type="match status" value="1"/>
</dbReference>
<name>A0A4U0SNJ7_9ACTN</name>
<dbReference type="Pfam" id="PF13581">
    <property type="entry name" value="HATPase_c_2"/>
    <property type="match status" value="1"/>
</dbReference>
<evidence type="ECO:0000313" key="19">
    <source>
        <dbReference type="Proteomes" id="UP000305778"/>
    </source>
</evidence>
<dbReference type="InterPro" id="IPR052016">
    <property type="entry name" value="Bact_Sigma-Reg"/>
</dbReference>
<dbReference type="InterPro" id="IPR029016">
    <property type="entry name" value="GAF-like_dom_sf"/>
</dbReference>
<dbReference type="GO" id="GO:0046872">
    <property type="term" value="F:metal ion binding"/>
    <property type="evidence" value="ECO:0007669"/>
    <property type="project" value="UniProtKB-KW"/>
</dbReference>
<dbReference type="InterPro" id="IPR036457">
    <property type="entry name" value="PPM-type-like_dom_sf"/>
</dbReference>
<evidence type="ECO:0000256" key="5">
    <source>
        <dbReference type="ARBA" id="ARBA00022741"/>
    </source>
</evidence>
<dbReference type="OrthoDB" id="118142at2"/>
<evidence type="ECO:0000256" key="15">
    <source>
        <dbReference type="ARBA" id="ARBA00081350"/>
    </source>
</evidence>
<dbReference type="Gene3D" id="3.30.565.10">
    <property type="entry name" value="Histidine kinase-like ATPase, C-terminal domain"/>
    <property type="match status" value="1"/>
</dbReference>
<proteinExistence type="predicted"/>
<dbReference type="Gene3D" id="3.60.40.10">
    <property type="entry name" value="PPM-type phosphatase domain"/>
    <property type="match status" value="1"/>
</dbReference>
<dbReference type="Pfam" id="PF07228">
    <property type="entry name" value="SpoIIE"/>
    <property type="match status" value="1"/>
</dbReference>
<comment type="function">
    <text evidence="13">Primarily acts as an independent SigF regulator that is sensitive to the osmosensory signal, mediating the cross talk of PknD with the SigF regulon. Possesses both phosphatase and kinase activities. The kinase domain functions as a classic anti-sigma factor-like kinase to phosphorylate the anti-anti-sigma factor domain at the canonical regulatory site, and the phosphatase domain antagonizes this activity.</text>
</comment>
<keyword evidence="11" id="KW-0464">Manganese</keyword>
<dbReference type="SMART" id="SM00065">
    <property type="entry name" value="GAF"/>
    <property type="match status" value="1"/>
</dbReference>
<evidence type="ECO:0000256" key="9">
    <source>
        <dbReference type="ARBA" id="ARBA00022842"/>
    </source>
</evidence>
<feature type="domain" description="GAF" evidence="16">
    <location>
        <begin position="150"/>
        <end position="299"/>
    </location>
</feature>
<evidence type="ECO:0000256" key="3">
    <source>
        <dbReference type="ARBA" id="ARBA00022679"/>
    </source>
</evidence>
<evidence type="ECO:0000259" key="17">
    <source>
        <dbReference type="SMART" id="SM00331"/>
    </source>
</evidence>
<evidence type="ECO:0000256" key="1">
    <source>
        <dbReference type="ARBA" id="ARBA00013081"/>
    </source>
</evidence>
<accession>A0A4U0SNJ7</accession>
<dbReference type="AlphaFoldDB" id="A0A4U0SNJ7"/>
<reference evidence="18 19" key="1">
    <citation type="submission" date="2019-04" db="EMBL/GenBank/DDBJ databases">
        <title>Streptomyces oryziradicis sp. nov., a novel actinomycete isolated from rhizosphere soil of rice (Oryza sativa L.).</title>
        <authorList>
            <person name="Li C."/>
        </authorList>
    </citation>
    <scope>NUCLEOTIDE SEQUENCE [LARGE SCALE GENOMIC DNA]</scope>
    <source>
        <strain evidence="18 19">NEAU-C40</strain>
    </source>
</reference>
<evidence type="ECO:0000256" key="7">
    <source>
        <dbReference type="ARBA" id="ARBA00022801"/>
    </source>
</evidence>
<dbReference type="FunFam" id="3.60.40.10:FF:000005">
    <property type="entry name" value="Serine/threonine protein phosphatase"/>
    <property type="match status" value="1"/>
</dbReference>
<evidence type="ECO:0000256" key="14">
    <source>
        <dbReference type="ARBA" id="ARBA00075117"/>
    </source>
</evidence>
<evidence type="ECO:0000256" key="10">
    <source>
        <dbReference type="ARBA" id="ARBA00022912"/>
    </source>
</evidence>
<evidence type="ECO:0000256" key="12">
    <source>
        <dbReference type="ARBA" id="ARBA00047761"/>
    </source>
</evidence>
<keyword evidence="7" id="KW-0378">Hydrolase</keyword>
<dbReference type="Proteomes" id="UP000305778">
    <property type="component" value="Unassembled WGS sequence"/>
</dbReference>
<dbReference type="InterPro" id="IPR001932">
    <property type="entry name" value="PPM-type_phosphatase-like_dom"/>
</dbReference>
<dbReference type="EC" id="3.1.3.16" evidence="1"/>
<dbReference type="Gene3D" id="3.30.450.40">
    <property type="match status" value="1"/>
</dbReference>
<protein>
    <recommendedName>
        <fullName evidence="1">protein-serine/threonine phosphatase</fullName>
        <ecNumber evidence="1">3.1.3.16</ecNumber>
    </recommendedName>
    <alternativeName>
        <fullName evidence="15">Protein-serine/threonine phosphatase</fullName>
    </alternativeName>
    <alternativeName>
        <fullName evidence="14">Serine/threonine-protein kinase</fullName>
    </alternativeName>
</protein>
<evidence type="ECO:0000256" key="2">
    <source>
        <dbReference type="ARBA" id="ARBA00022553"/>
    </source>
</evidence>
<dbReference type="SUPFAM" id="SSF55781">
    <property type="entry name" value="GAF domain-like"/>
    <property type="match status" value="1"/>
</dbReference>